<feature type="non-terminal residue" evidence="1">
    <location>
        <position position="161"/>
    </location>
</feature>
<protein>
    <submittedName>
        <fullName evidence="1">13848_t:CDS:1</fullName>
    </submittedName>
</protein>
<dbReference type="EMBL" id="CAJVPZ010088961">
    <property type="protein sequence ID" value="CAG8813801.1"/>
    <property type="molecule type" value="Genomic_DNA"/>
</dbReference>
<gene>
    <name evidence="1" type="ORF">RFULGI_LOCUS19038</name>
</gene>
<dbReference type="Proteomes" id="UP000789396">
    <property type="component" value="Unassembled WGS sequence"/>
</dbReference>
<comment type="caution">
    <text evidence="1">The sequence shown here is derived from an EMBL/GenBank/DDBJ whole genome shotgun (WGS) entry which is preliminary data.</text>
</comment>
<organism evidence="1 2">
    <name type="scientific">Racocetra fulgida</name>
    <dbReference type="NCBI Taxonomy" id="60492"/>
    <lineage>
        <taxon>Eukaryota</taxon>
        <taxon>Fungi</taxon>
        <taxon>Fungi incertae sedis</taxon>
        <taxon>Mucoromycota</taxon>
        <taxon>Glomeromycotina</taxon>
        <taxon>Glomeromycetes</taxon>
        <taxon>Diversisporales</taxon>
        <taxon>Gigasporaceae</taxon>
        <taxon>Racocetra</taxon>
    </lineage>
</organism>
<sequence>PFSDNSFINNLWTKSQDDTNIALRGPIPYNHCWITTVTLHCNRNANYQFSQSVAPISCHLSQSGDRRTINVCCNVHNNIPLDFKINCTILSENDTGGLTPVIVDANNDNFRLPDDPDDNNLIFSSLLCQNDPGQGCNNLFLNINQKYPIIKSPNNMNCNPN</sequence>
<feature type="non-terminal residue" evidence="1">
    <location>
        <position position="1"/>
    </location>
</feature>
<dbReference type="AlphaFoldDB" id="A0A9N9K677"/>
<reference evidence="1" key="1">
    <citation type="submission" date="2021-06" db="EMBL/GenBank/DDBJ databases">
        <authorList>
            <person name="Kallberg Y."/>
            <person name="Tangrot J."/>
            <person name="Rosling A."/>
        </authorList>
    </citation>
    <scope>NUCLEOTIDE SEQUENCE</scope>
    <source>
        <strain evidence="1">IN212</strain>
    </source>
</reference>
<accession>A0A9N9K677</accession>
<keyword evidence="2" id="KW-1185">Reference proteome</keyword>
<name>A0A9N9K677_9GLOM</name>
<evidence type="ECO:0000313" key="1">
    <source>
        <dbReference type="EMBL" id="CAG8813801.1"/>
    </source>
</evidence>
<evidence type="ECO:0000313" key="2">
    <source>
        <dbReference type="Proteomes" id="UP000789396"/>
    </source>
</evidence>
<proteinExistence type="predicted"/>
<dbReference type="OrthoDB" id="2360248at2759"/>